<dbReference type="SUPFAM" id="SSF57184">
    <property type="entry name" value="Growth factor receptor domain"/>
    <property type="match status" value="1"/>
</dbReference>
<dbReference type="InterPro" id="IPR009030">
    <property type="entry name" value="Growth_fac_rcpt_cys_sf"/>
</dbReference>
<dbReference type="OrthoDB" id="18487at2759"/>
<dbReference type="InParanoid" id="G0QXP2"/>
<sequence length="244" mass="27000">MCPLNCSVCSLTLVCISCILPFKLIHNTTTNISSCSSCDAKQFYNSTLKQCQNCPDFNCQNCEDNTGLCIGPCDNSFTLNVTTGTCTCETPVNLIKLGICIPCALMVPNCLECTQVDVCTKCSEGLRVLSNTNTCGNCVLGNYYDVVKKLCLPCRGCTECADTTGICVKNTCIDGYIAPDCICSISKVVNPLNQRCIDCSDFFQNCQECNMLKCFRWILLYICVQKMQLMFKQLSYLLRGNWIL</sequence>
<keyword evidence="1" id="KW-0732">Signal</keyword>
<protein>
    <recommendedName>
        <fullName evidence="4">Furin</fullName>
    </recommendedName>
</protein>
<reference evidence="2 3" key="1">
    <citation type="submission" date="2011-07" db="EMBL/GenBank/DDBJ databases">
        <authorList>
            <person name="Coyne R."/>
            <person name="Brami D."/>
            <person name="Johnson J."/>
            <person name="Hostetler J."/>
            <person name="Hannick L."/>
            <person name="Clark T."/>
            <person name="Cassidy-Hanley D."/>
            <person name="Inman J."/>
        </authorList>
    </citation>
    <scope>NUCLEOTIDE SEQUENCE [LARGE SCALE GENOMIC DNA]</scope>
    <source>
        <strain evidence="2 3">G5</strain>
    </source>
</reference>
<proteinExistence type="predicted"/>
<dbReference type="AlphaFoldDB" id="G0QXP2"/>
<evidence type="ECO:0000313" key="3">
    <source>
        <dbReference type="Proteomes" id="UP000008983"/>
    </source>
</evidence>
<gene>
    <name evidence="2" type="ORF">IMG5_144350</name>
</gene>
<dbReference type="GeneID" id="14906125"/>
<evidence type="ECO:0000256" key="1">
    <source>
        <dbReference type="SAM" id="SignalP"/>
    </source>
</evidence>
<keyword evidence="3" id="KW-1185">Reference proteome</keyword>
<dbReference type="OMA" id="FIGVCCT"/>
<organism evidence="2 3">
    <name type="scientific">Ichthyophthirius multifiliis</name>
    <name type="common">White spot disease agent</name>
    <name type="synonym">Ich</name>
    <dbReference type="NCBI Taxonomy" id="5932"/>
    <lineage>
        <taxon>Eukaryota</taxon>
        <taxon>Sar</taxon>
        <taxon>Alveolata</taxon>
        <taxon>Ciliophora</taxon>
        <taxon>Intramacronucleata</taxon>
        <taxon>Oligohymenophorea</taxon>
        <taxon>Hymenostomatida</taxon>
        <taxon>Ophryoglenina</taxon>
        <taxon>Ichthyophthirius</taxon>
    </lineage>
</organism>
<dbReference type="RefSeq" id="XP_004031250.1">
    <property type="nucleotide sequence ID" value="XM_004031202.1"/>
</dbReference>
<feature type="chain" id="PRO_5003408278" description="Furin" evidence="1">
    <location>
        <begin position="22"/>
        <end position="244"/>
    </location>
</feature>
<accession>G0QXP2</accession>
<evidence type="ECO:0000313" key="2">
    <source>
        <dbReference type="EMBL" id="EGR30014.1"/>
    </source>
</evidence>
<name>G0QXP2_ICHMU</name>
<feature type="signal peptide" evidence="1">
    <location>
        <begin position="1"/>
        <end position="21"/>
    </location>
</feature>
<evidence type="ECO:0008006" key="4">
    <source>
        <dbReference type="Google" id="ProtNLM"/>
    </source>
</evidence>
<dbReference type="STRING" id="857967.G0QXP2"/>
<dbReference type="EMBL" id="GL984083">
    <property type="protein sequence ID" value="EGR30014.1"/>
    <property type="molecule type" value="Genomic_DNA"/>
</dbReference>
<dbReference type="Proteomes" id="UP000008983">
    <property type="component" value="Unassembled WGS sequence"/>
</dbReference>